<gene>
    <name evidence="1" type="ORF">CN689_14255</name>
</gene>
<evidence type="ECO:0008006" key="3">
    <source>
        <dbReference type="Google" id="ProtNLM"/>
    </source>
</evidence>
<proteinExistence type="predicted"/>
<dbReference type="EMBL" id="NUEQ01000025">
    <property type="protein sequence ID" value="PEJ32288.1"/>
    <property type="molecule type" value="Genomic_DNA"/>
</dbReference>
<name>A0AAX0S2Q8_9BACI</name>
<evidence type="ECO:0000313" key="1">
    <source>
        <dbReference type="EMBL" id="PEJ32288.1"/>
    </source>
</evidence>
<accession>A0AAX0S2Q8</accession>
<dbReference type="Proteomes" id="UP000220106">
    <property type="component" value="Unassembled WGS sequence"/>
</dbReference>
<evidence type="ECO:0000313" key="2">
    <source>
        <dbReference type="Proteomes" id="UP000220106"/>
    </source>
</evidence>
<reference evidence="1 2" key="1">
    <citation type="submission" date="2017-09" db="EMBL/GenBank/DDBJ databases">
        <title>Large-scale bioinformatics analysis of Bacillus genomes uncovers conserved roles of natural products in bacterial physiology.</title>
        <authorList>
            <consortium name="Agbiome Team Llc"/>
            <person name="Bleich R.M."/>
            <person name="Kirk G.J."/>
            <person name="Santa Maria K.C."/>
            <person name="Allen S.E."/>
            <person name="Farag S."/>
            <person name="Shank E.A."/>
            <person name="Bowers A."/>
        </authorList>
    </citation>
    <scope>NUCLEOTIDE SEQUENCE [LARGE SCALE GENOMIC DNA]</scope>
    <source>
        <strain evidence="1 2">AFS003229</strain>
    </source>
</reference>
<comment type="caution">
    <text evidence="1">The sequence shown here is derived from an EMBL/GenBank/DDBJ whole genome shotgun (WGS) entry which is preliminary data.</text>
</comment>
<protein>
    <recommendedName>
        <fullName evidence="3">DUF4393 domain-containing protein</fullName>
    </recommendedName>
</protein>
<dbReference type="AlphaFoldDB" id="A0AAX0S2Q8"/>
<dbReference type="InterPro" id="IPR025506">
    <property type="entry name" value="Abi_alpha"/>
</dbReference>
<dbReference type="Pfam" id="PF14337">
    <property type="entry name" value="Abi_alpha"/>
    <property type="match status" value="1"/>
</dbReference>
<dbReference type="Gene3D" id="3.30.110.190">
    <property type="match status" value="1"/>
</dbReference>
<sequence length="260" mass="29549">MLKIFDFNIQLPEFIDKGLTKPAEAVGTTLTSTWEFVFGGFDFYVQKVQHNRKVAFESFKSEVEGKIACVPLEKLTEPPLHILGPTLEASKYYFENEDLRFMFANLIAASINIDTVSEVHPSFVDTIKQLSPLDAKNISLFKEESSFPIVNYEFLLKEEGYATHKTNVFLDNKEVNDIDQNSTSITNLNRLGLVSITYRTALKDLVYDKFEKTDLFLSLERQIKSSDVNNNSLKDFNGIGITKGIVDITPYGRNFINICI</sequence>
<organism evidence="1 2">
    <name type="scientific">Peribacillus butanolivorans</name>
    <dbReference type="NCBI Taxonomy" id="421767"/>
    <lineage>
        <taxon>Bacteria</taxon>
        <taxon>Bacillati</taxon>
        <taxon>Bacillota</taxon>
        <taxon>Bacilli</taxon>
        <taxon>Bacillales</taxon>
        <taxon>Bacillaceae</taxon>
        <taxon>Peribacillus</taxon>
    </lineage>
</organism>
<dbReference type="RefSeq" id="WP_098176361.1">
    <property type="nucleotide sequence ID" value="NZ_NUEQ01000025.1"/>
</dbReference>